<reference evidence="2 3" key="1">
    <citation type="submission" date="2022-03" db="EMBL/GenBank/DDBJ databases">
        <title>Hymenobactersp. isolated from the air.</title>
        <authorList>
            <person name="Won M."/>
            <person name="Kwon S.-W."/>
        </authorList>
    </citation>
    <scope>NUCLEOTIDE SEQUENCE [LARGE SCALE GENOMIC DNA]</scope>
    <source>
        <strain evidence="2 3">KACC 21982</strain>
    </source>
</reference>
<accession>A0ABY4CXE1</accession>
<gene>
    <name evidence="2" type="ORF">MTX78_16205</name>
</gene>
<organism evidence="2 3">
    <name type="scientific">Hymenobacter tibetensis</name>
    <dbReference type="NCBI Taxonomy" id="497967"/>
    <lineage>
        <taxon>Bacteria</taxon>
        <taxon>Pseudomonadati</taxon>
        <taxon>Bacteroidota</taxon>
        <taxon>Cytophagia</taxon>
        <taxon>Cytophagales</taxon>
        <taxon>Hymenobacteraceae</taxon>
        <taxon>Hymenobacter</taxon>
    </lineage>
</organism>
<evidence type="ECO:0000313" key="3">
    <source>
        <dbReference type="Proteomes" id="UP000831113"/>
    </source>
</evidence>
<keyword evidence="3" id="KW-1185">Reference proteome</keyword>
<name>A0ABY4CXE1_9BACT</name>
<protein>
    <submittedName>
        <fullName evidence="2">Uncharacterized protein</fullName>
    </submittedName>
</protein>
<feature type="transmembrane region" description="Helical" evidence="1">
    <location>
        <begin position="73"/>
        <end position="92"/>
    </location>
</feature>
<dbReference type="RefSeq" id="WP_243796409.1">
    <property type="nucleotide sequence ID" value="NZ_CP094669.1"/>
</dbReference>
<dbReference type="EMBL" id="CP094669">
    <property type="protein sequence ID" value="UOG73664.1"/>
    <property type="molecule type" value="Genomic_DNA"/>
</dbReference>
<proteinExistence type="predicted"/>
<evidence type="ECO:0000313" key="2">
    <source>
        <dbReference type="EMBL" id="UOG73664.1"/>
    </source>
</evidence>
<sequence>MFLFYRTLLPSLSLFSLLILGTSVPYGNWPLQLSASVLLMKLVTFPLVWYLSERMRPHQYWLYLNLHIAPWQLWAGVVLLDTLAFSAIVRVVRQLMLWI</sequence>
<keyword evidence="1" id="KW-0472">Membrane</keyword>
<feature type="transmembrane region" description="Helical" evidence="1">
    <location>
        <begin position="33"/>
        <end position="52"/>
    </location>
</feature>
<keyword evidence="1" id="KW-0812">Transmembrane</keyword>
<dbReference type="Proteomes" id="UP000831113">
    <property type="component" value="Chromosome"/>
</dbReference>
<keyword evidence="1" id="KW-1133">Transmembrane helix</keyword>
<evidence type="ECO:0000256" key="1">
    <source>
        <dbReference type="SAM" id="Phobius"/>
    </source>
</evidence>